<dbReference type="OrthoDB" id="3329645at2759"/>
<dbReference type="EMBL" id="KV425566">
    <property type="protein sequence ID" value="KZT26628.1"/>
    <property type="molecule type" value="Genomic_DNA"/>
</dbReference>
<organism evidence="1 2">
    <name type="scientific">Neolentinus lepideus HHB14362 ss-1</name>
    <dbReference type="NCBI Taxonomy" id="1314782"/>
    <lineage>
        <taxon>Eukaryota</taxon>
        <taxon>Fungi</taxon>
        <taxon>Dikarya</taxon>
        <taxon>Basidiomycota</taxon>
        <taxon>Agaricomycotina</taxon>
        <taxon>Agaricomycetes</taxon>
        <taxon>Gloeophyllales</taxon>
        <taxon>Gloeophyllaceae</taxon>
        <taxon>Neolentinus</taxon>
    </lineage>
</organism>
<proteinExistence type="predicted"/>
<sequence length="159" mass="17762">MTRELRRRGTSVGRVLERAAGSRSRAPLRYPNASQALSANWRGRVRNKGGASSRRQYCFQEVLQRRSAESSLQWMQRAPFTRAEDPNRTYSGACDSEIQAVLAAKDNMSLAGMRAPVRADGGLPRHLRTLDHLARRVDCPMCGDTKGLSRPDALSRHLN</sequence>
<reference evidence="1 2" key="1">
    <citation type="journal article" date="2016" name="Mol. Biol. Evol.">
        <title>Comparative Genomics of Early-Diverging Mushroom-Forming Fungi Provides Insights into the Origins of Lignocellulose Decay Capabilities.</title>
        <authorList>
            <person name="Nagy L.G."/>
            <person name="Riley R."/>
            <person name="Tritt A."/>
            <person name="Adam C."/>
            <person name="Daum C."/>
            <person name="Floudas D."/>
            <person name="Sun H."/>
            <person name="Yadav J.S."/>
            <person name="Pangilinan J."/>
            <person name="Larsson K.H."/>
            <person name="Matsuura K."/>
            <person name="Barry K."/>
            <person name="Labutti K."/>
            <person name="Kuo R."/>
            <person name="Ohm R.A."/>
            <person name="Bhattacharya S.S."/>
            <person name="Shirouzu T."/>
            <person name="Yoshinaga Y."/>
            <person name="Martin F.M."/>
            <person name="Grigoriev I.V."/>
            <person name="Hibbett D.S."/>
        </authorList>
    </citation>
    <scope>NUCLEOTIDE SEQUENCE [LARGE SCALE GENOMIC DNA]</scope>
    <source>
        <strain evidence="1 2">HHB14362 ss-1</strain>
    </source>
</reference>
<dbReference type="AlphaFoldDB" id="A0A165TGG3"/>
<gene>
    <name evidence="1" type="ORF">NEOLEDRAFT_1132178</name>
</gene>
<protein>
    <submittedName>
        <fullName evidence="1">Uncharacterized protein</fullName>
    </submittedName>
</protein>
<keyword evidence="2" id="KW-1185">Reference proteome</keyword>
<name>A0A165TGG3_9AGAM</name>
<accession>A0A165TGG3</accession>
<evidence type="ECO:0000313" key="2">
    <source>
        <dbReference type="Proteomes" id="UP000076761"/>
    </source>
</evidence>
<evidence type="ECO:0000313" key="1">
    <source>
        <dbReference type="EMBL" id="KZT26628.1"/>
    </source>
</evidence>
<dbReference type="InParanoid" id="A0A165TGG3"/>
<dbReference type="Proteomes" id="UP000076761">
    <property type="component" value="Unassembled WGS sequence"/>
</dbReference>